<proteinExistence type="predicted"/>
<dbReference type="Gene3D" id="1.20.1050.10">
    <property type="match status" value="1"/>
</dbReference>
<organism evidence="1">
    <name type="scientific">Manihot esculenta</name>
    <name type="common">Cassava</name>
    <name type="synonym">Jatropha manihot</name>
    <dbReference type="NCBI Taxonomy" id="3983"/>
    <lineage>
        <taxon>Eukaryota</taxon>
        <taxon>Viridiplantae</taxon>
        <taxon>Streptophyta</taxon>
        <taxon>Embryophyta</taxon>
        <taxon>Tracheophyta</taxon>
        <taxon>Spermatophyta</taxon>
        <taxon>Magnoliopsida</taxon>
        <taxon>eudicotyledons</taxon>
        <taxon>Gunneridae</taxon>
        <taxon>Pentapetalae</taxon>
        <taxon>rosids</taxon>
        <taxon>fabids</taxon>
        <taxon>Malpighiales</taxon>
        <taxon>Euphorbiaceae</taxon>
        <taxon>Crotonoideae</taxon>
        <taxon>Manihoteae</taxon>
        <taxon>Manihot</taxon>
    </lineage>
</organism>
<dbReference type="SUPFAM" id="SSF47616">
    <property type="entry name" value="GST C-terminal domain-like"/>
    <property type="match status" value="1"/>
</dbReference>
<dbReference type="AlphaFoldDB" id="A0A2C9WNF1"/>
<protein>
    <submittedName>
        <fullName evidence="1">Uncharacterized protein</fullName>
    </submittedName>
</protein>
<accession>A0A2C9WNF1</accession>
<sequence length="165" mass="18803">MEKPQSEEVVLFGTWASAHCTRVQLPTSLQPSPQEAKVRFWANFFDQKVGQFFQTRIFVQIIPSSYAIILSKGKEQENAIKEFNQLLSAFEEGIEKDFSTKFPSNGGNETLGFLEIVVVVDPKEHPAFFSWVAKLKECPLMNETLPPHNKLVAKMRERLFQAPKA</sequence>
<dbReference type="GO" id="GO:0006749">
    <property type="term" value="P:glutathione metabolic process"/>
    <property type="evidence" value="ECO:0000318"/>
    <property type="project" value="GO_Central"/>
</dbReference>
<evidence type="ECO:0000313" key="1">
    <source>
        <dbReference type="EMBL" id="OAY61405.1"/>
    </source>
</evidence>
<reference evidence="1" key="1">
    <citation type="submission" date="2016-02" db="EMBL/GenBank/DDBJ databases">
        <title>WGS assembly of Manihot esculenta.</title>
        <authorList>
            <person name="Bredeson J.V."/>
            <person name="Prochnik S.E."/>
            <person name="Lyons J.B."/>
            <person name="Schmutz J."/>
            <person name="Grimwood J."/>
            <person name="Vrebalov J."/>
            <person name="Bart R.S."/>
            <person name="Amuge T."/>
            <person name="Ferguson M.E."/>
            <person name="Green R."/>
            <person name="Putnam N."/>
            <person name="Stites J."/>
            <person name="Rounsley S."/>
            <person name="Rokhsar D.S."/>
        </authorList>
    </citation>
    <scope>NUCLEOTIDE SEQUENCE [LARGE SCALE GENOMIC DNA]</scope>
    <source>
        <tissue evidence="1">Leaf</tissue>
    </source>
</reference>
<dbReference type="EMBL" id="CM004387">
    <property type="protein sequence ID" value="OAY61405.1"/>
    <property type="molecule type" value="Genomic_DNA"/>
</dbReference>
<dbReference type="GO" id="GO:0005737">
    <property type="term" value="C:cytoplasm"/>
    <property type="evidence" value="ECO:0000318"/>
    <property type="project" value="GO_Central"/>
</dbReference>
<dbReference type="CDD" id="cd03185">
    <property type="entry name" value="GST_C_Tau"/>
    <property type="match status" value="1"/>
</dbReference>
<dbReference type="InterPro" id="IPR036282">
    <property type="entry name" value="Glutathione-S-Trfase_C_sf"/>
</dbReference>
<dbReference type="STRING" id="3983.A0A2C9WNF1"/>
<dbReference type="InterPro" id="IPR045074">
    <property type="entry name" value="GST_C_Tau"/>
</dbReference>
<gene>
    <name evidence="1" type="ORF">MANES_01G186000</name>
</gene>
<dbReference type="GO" id="GO:0004364">
    <property type="term" value="F:glutathione transferase activity"/>
    <property type="evidence" value="ECO:0000318"/>
    <property type="project" value="GO_Central"/>
</dbReference>
<name>A0A2C9WNF1_MANES</name>